<name>A0A8K0GXR3_9ROSA</name>
<keyword evidence="3" id="KW-1185">Reference proteome</keyword>
<accession>A0A8K0GXR3</accession>
<proteinExistence type="predicted"/>
<sequence length="296" mass="31748">MEPFPLDLQSSHLNICYYHQDARGGAPRARARVLRRPRALTHRGTALATAAGIGPRASAPSISGLRGFDNHRLPRLVSSASHLGQRERGAAGGQHPPHQPEGEVWSGGSVVWPRRACPQPSGRAQLAFKDFDGSAGLRNSHQVSHLATFFDHERYPLRVVLTSESALAPGRTIYGRGAMLDRSSSLARFARGFVVLAGKAAARASASEAESHAPPGVWPSPGCISGFRGSFCVRGFNNDPSAGSPHGNLIRLLLPLNDKVEWTSCGVAANPRRRNPNTSRTIQSVGRRRCVQRAGA</sequence>
<evidence type="ECO:0000313" key="3">
    <source>
        <dbReference type="Proteomes" id="UP000796880"/>
    </source>
</evidence>
<dbReference type="Proteomes" id="UP000796880">
    <property type="component" value="Unassembled WGS sequence"/>
</dbReference>
<comment type="caution">
    <text evidence="2">The sequence shown here is derived from an EMBL/GenBank/DDBJ whole genome shotgun (WGS) entry which is preliminary data.</text>
</comment>
<protein>
    <submittedName>
        <fullName evidence="2">Uncharacterized protein</fullName>
    </submittedName>
</protein>
<reference evidence="2" key="1">
    <citation type="submission" date="2020-03" db="EMBL/GenBank/DDBJ databases">
        <title>A high-quality chromosome-level genome assembly of a woody plant with both climbing and erect habits, Rhamnella rubrinervis.</title>
        <authorList>
            <person name="Lu Z."/>
            <person name="Yang Y."/>
            <person name="Zhu X."/>
            <person name="Sun Y."/>
        </authorList>
    </citation>
    <scope>NUCLEOTIDE SEQUENCE</scope>
    <source>
        <strain evidence="2">BYM</strain>
        <tissue evidence="2">Leaf</tissue>
    </source>
</reference>
<feature type="region of interest" description="Disordered" evidence="1">
    <location>
        <begin position="83"/>
        <end position="107"/>
    </location>
</feature>
<gene>
    <name evidence="2" type="ORF">FNV43_RR21509</name>
</gene>
<dbReference type="OrthoDB" id="1685618at2759"/>
<evidence type="ECO:0000256" key="1">
    <source>
        <dbReference type="SAM" id="MobiDB-lite"/>
    </source>
</evidence>
<evidence type="ECO:0000313" key="2">
    <source>
        <dbReference type="EMBL" id="KAF3438745.1"/>
    </source>
</evidence>
<feature type="region of interest" description="Disordered" evidence="1">
    <location>
        <begin position="268"/>
        <end position="287"/>
    </location>
</feature>
<dbReference type="AlphaFoldDB" id="A0A8K0GXR3"/>
<dbReference type="EMBL" id="VOIH02000009">
    <property type="protein sequence ID" value="KAF3438745.1"/>
    <property type="molecule type" value="Genomic_DNA"/>
</dbReference>
<organism evidence="2 3">
    <name type="scientific">Rhamnella rubrinervis</name>
    <dbReference type="NCBI Taxonomy" id="2594499"/>
    <lineage>
        <taxon>Eukaryota</taxon>
        <taxon>Viridiplantae</taxon>
        <taxon>Streptophyta</taxon>
        <taxon>Embryophyta</taxon>
        <taxon>Tracheophyta</taxon>
        <taxon>Spermatophyta</taxon>
        <taxon>Magnoliopsida</taxon>
        <taxon>eudicotyledons</taxon>
        <taxon>Gunneridae</taxon>
        <taxon>Pentapetalae</taxon>
        <taxon>rosids</taxon>
        <taxon>fabids</taxon>
        <taxon>Rosales</taxon>
        <taxon>Rhamnaceae</taxon>
        <taxon>rhamnoid group</taxon>
        <taxon>Rhamneae</taxon>
        <taxon>Rhamnella</taxon>
    </lineage>
</organism>